<feature type="signal peptide" evidence="1">
    <location>
        <begin position="1"/>
        <end position="27"/>
    </location>
</feature>
<comment type="caution">
    <text evidence="2">The sequence shown here is derived from an EMBL/GenBank/DDBJ whole genome shotgun (WGS) entry which is preliminary data.</text>
</comment>
<evidence type="ECO:0000256" key="1">
    <source>
        <dbReference type="SAM" id="SignalP"/>
    </source>
</evidence>
<evidence type="ECO:0000313" key="3">
    <source>
        <dbReference type="Proteomes" id="UP001501436"/>
    </source>
</evidence>
<organism evidence="2 3">
    <name type="scientific">Mucilaginibacter defluvii</name>
    <dbReference type="NCBI Taxonomy" id="1196019"/>
    <lineage>
        <taxon>Bacteria</taxon>
        <taxon>Pseudomonadati</taxon>
        <taxon>Bacteroidota</taxon>
        <taxon>Sphingobacteriia</taxon>
        <taxon>Sphingobacteriales</taxon>
        <taxon>Sphingobacteriaceae</taxon>
        <taxon>Mucilaginibacter</taxon>
    </lineage>
</organism>
<gene>
    <name evidence="2" type="ORF">GCM10023313_07710</name>
</gene>
<dbReference type="Proteomes" id="UP001501436">
    <property type="component" value="Unassembled WGS sequence"/>
</dbReference>
<evidence type="ECO:0000313" key="2">
    <source>
        <dbReference type="EMBL" id="GAA4907348.1"/>
    </source>
</evidence>
<name>A0ABP9FMB4_9SPHI</name>
<keyword evidence="1" id="KW-0732">Signal</keyword>
<keyword evidence="3" id="KW-1185">Reference proteome</keyword>
<reference evidence="3" key="1">
    <citation type="journal article" date="2019" name="Int. J. Syst. Evol. Microbiol.">
        <title>The Global Catalogue of Microorganisms (GCM) 10K type strain sequencing project: providing services to taxonomists for standard genome sequencing and annotation.</title>
        <authorList>
            <consortium name="The Broad Institute Genomics Platform"/>
            <consortium name="The Broad Institute Genome Sequencing Center for Infectious Disease"/>
            <person name="Wu L."/>
            <person name="Ma J."/>
        </authorList>
    </citation>
    <scope>NUCLEOTIDE SEQUENCE [LARGE SCALE GENOMIC DNA]</scope>
    <source>
        <strain evidence="3">JCM 18283</strain>
    </source>
</reference>
<feature type="chain" id="PRO_5045905430" evidence="1">
    <location>
        <begin position="28"/>
        <end position="175"/>
    </location>
</feature>
<protein>
    <submittedName>
        <fullName evidence="2">Uncharacterized protein</fullName>
    </submittedName>
</protein>
<proteinExistence type="predicted"/>
<accession>A0ABP9FMB4</accession>
<sequence>MNWYLIMKKALLISILAVATCCVDANAQSLPDVSQIKLETKEDYNATADSAALKSANYLLSMPYQKDDIKRLKSLQYLVKWMTGTPKYQFDLDESAGAFLGESDNLGMYMAALVRVKIMQPEIKDSKKVGLEATKQVLRYMQDPKNQVKIDKKVKALIEADGKGELEQTLYKPKQ</sequence>
<dbReference type="EMBL" id="BAABJI010000001">
    <property type="protein sequence ID" value="GAA4907348.1"/>
    <property type="molecule type" value="Genomic_DNA"/>
</dbReference>